<dbReference type="PANTHER" id="PTHR43081">
    <property type="entry name" value="ADENYLATE CYCLASE, TERMINAL-DIFFERENTIATION SPECIFIC-RELATED"/>
    <property type="match status" value="1"/>
</dbReference>
<dbReference type="Gene3D" id="6.10.340.10">
    <property type="match status" value="1"/>
</dbReference>
<feature type="domain" description="Guanylate cyclase" evidence="2">
    <location>
        <begin position="458"/>
        <end position="590"/>
    </location>
</feature>
<dbReference type="GO" id="GO:0006171">
    <property type="term" value="P:cAMP biosynthetic process"/>
    <property type="evidence" value="ECO:0007669"/>
    <property type="project" value="TreeGrafter"/>
</dbReference>
<dbReference type="InterPro" id="IPR029151">
    <property type="entry name" value="Sensor-like_sf"/>
</dbReference>
<dbReference type="EMBL" id="CP042582">
    <property type="protein sequence ID" value="QEX25186.1"/>
    <property type="molecule type" value="Genomic_DNA"/>
</dbReference>
<dbReference type="OrthoDB" id="9762462at2"/>
<dbReference type="GO" id="GO:0035556">
    <property type="term" value="P:intracellular signal transduction"/>
    <property type="evidence" value="ECO:0007669"/>
    <property type="project" value="InterPro"/>
</dbReference>
<evidence type="ECO:0000259" key="2">
    <source>
        <dbReference type="PROSITE" id="PS50125"/>
    </source>
</evidence>
<dbReference type="InterPro" id="IPR050697">
    <property type="entry name" value="Adenylyl/Guanylyl_Cyclase_3/4"/>
</dbReference>
<reference evidence="3 4" key="1">
    <citation type="submission" date="2019-08" db="EMBL/GenBank/DDBJ databases">
        <title>Hyperibacter terrae gen. nov., sp. nov. and Hyperibacter viscosus sp. nov., two new members in the family Rhodospirillaceae isolated from the rhizosphere of Hypericum perforatum.</title>
        <authorList>
            <person name="Noviana Z."/>
        </authorList>
    </citation>
    <scope>NUCLEOTIDE SEQUENCE [LARGE SCALE GENOMIC DNA]</scope>
    <source>
        <strain evidence="3 4">R5959</strain>
    </source>
</reference>
<dbReference type="Pfam" id="PF00211">
    <property type="entry name" value="Guanylate_cyc"/>
    <property type="match status" value="1"/>
</dbReference>
<evidence type="ECO:0000313" key="4">
    <source>
        <dbReference type="Proteomes" id="UP000325797"/>
    </source>
</evidence>
<dbReference type="KEGG" id="hadh:FRZ61_51330"/>
<keyword evidence="1" id="KW-1133">Transmembrane helix</keyword>
<protein>
    <submittedName>
        <fullName evidence="3">Adenylate/guanylate cyclase domain-containing protein</fullName>
    </submittedName>
</protein>
<dbReference type="CDD" id="cd07302">
    <property type="entry name" value="CHD"/>
    <property type="match status" value="1"/>
</dbReference>
<name>A0A5J6NB41_9PROT</name>
<proteinExistence type="predicted"/>
<evidence type="ECO:0000256" key="1">
    <source>
        <dbReference type="SAM" id="Phobius"/>
    </source>
</evidence>
<dbReference type="Gene3D" id="3.30.450.20">
    <property type="entry name" value="PAS domain"/>
    <property type="match status" value="2"/>
</dbReference>
<dbReference type="Gene3D" id="3.30.70.1230">
    <property type="entry name" value="Nucleotide cyclase"/>
    <property type="match status" value="1"/>
</dbReference>
<dbReference type="RefSeq" id="WP_151120467.1">
    <property type="nucleotide sequence ID" value="NZ_CP042582.1"/>
</dbReference>
<accession>A0A5J6NB41</accession>
<keyword evidence="4" id="KW-1185">Reference proteome</keyword>
<keyword evidence="1" id="KW-0812">Transmembrane</keyword>
<sequence>MAKPPARDPRALPLQAILTLLFVTIIVATIGGLVLYSHERLARIAEDEARGNFDRVSDGIDAITARAVRTAQVFLETAALSLDTEAPPDRLAPLLTRLLQQVEQLNPSVTGLNLGKANGRFFAVFDLSRGLPSELQRIATDKAAFAVRMGTQTGPGAGEGAAARWMLLDKDLNSLATTALAWTDYDPRLRPWYQDALRARRVVLTAPYQFRPLPIMGITMAQPLERPAGDVLAIDVELGDLGRQMGLLRQSPEMELFIFDRQGNLIAHPDAEQLRMEVNPSAPEALVPIGLLKSPRLRALYDSYQQDPSPADRLVTIEGRPYLARFEPSSGSVDTLTTAMAYPYDLILGPADHLRTRLLLVGLAAIVVGAVLVMLVSGRVTRPLRELRTDVARIMRFDFEEPPMRRSRIGEIMALDGAVAAMRAGLRQFSRYVPGQLVHNILAHRLQPELGGRRQPLTVLFTDVAGFTSLAETLDPEQLTRMTSRYFSEAGAALVEAGGTIDKYLGDSIMAFWNAPVAQPDHVRQACLGALAAAARIERLNEAFASESIPAMPTRFGLHTGEVVVGTIGSIDRMNYTAMGHVVNLASRIEGLNKRYGTMLLASDAVRRGAGEEFLFRFVDSVIPVGATEPIRLYELLGLRDQRPRDLEPLARWESACGRYYARDWDGALALFDGILATWHGDRLALLYRDRALRYRQDPPPPDWKGVERAETK</sequence>
<gene>
    <name evidence="3" type="ORF">FRZ61_51330</name>
</gene>
<dbReference type="InterPro" id="IPR001054">
    <property type="entry name" value="A/G_cyclase"/>
</dbReference>
<dbReference type="Proteomes" id="UP000325797">
    <property type="component" value="Chromosome"/>
</dbReference>
<dbReference type="PANTHER" id="PTHR43081:SF1">
    <property type="entry name" value="ADENYLATE CYCLASE, TERMINAL-DIFFERENTIATION SPECIFIC"/>
    <property type="match status" value="1"/>
</dbReference>
<keyword evidence="1" id="KW-0472">Membrane</keyword>
<feature type="transmembrane region" description="Helical" evidence="1">
    <location>
        <begin position="12"/>
        <end position="36"/>
    </location>
</feature>
<dbReference type="GO" id="GO:0004016">
    <property type="term" value="F:adenylate cyclase activity"/>
    <property type="evidence" value="ECO:0007669"/>
    <property type="project" value="UniProtKB-ARBA"/>
</dbReference>
<dbReference type="SUPFAM" id="SSF55073">
    <property type="entry name" value="Nucleotide cyclase"/>
    <property type="match status" value="1"/>
</dbReference>
<dbReference type="PROSITE" id="PS50125">
    <property type="entry name" value="GUANYLATE_CYCLASE_2"/>
    <property type="match status" value="1"/>
</dbReference>
<organism evidence="3 4">
    <name type="scientific">Hypericibacter adhaerens</name>
    <dbReference type="NCBI Taxonomy" id="2602016"/>
    <lineage>
        <taxon>Bacteria</taxon>
        <taxon>Pseudomonadati</taxon>
        <taxon>Pseudomonadota</taxon>
        <taxon>Alphaproteobacteria</taxon>
        <taxon>Rhodospirillales</taxon>
        <taxon>Dongiaceae</taxon>
        <taxon>Hypericibacter</taxon>
    </lineage>
</organism>
<feature type="transmembrane region" description="Helical" evidence="1">
    <location>
        <begin position="358"/>
        <end position="378"/>
    </location>
</feature>
<dbReference type="SMART" id="SM00044">
    <property type="entry name" value="CYCc"/>
    <property type="match status" value="1"/>
</dbReference>
<dbReference type="InterPro" id="IPR029787">
    <property type="entry name" value="Nucleotide_cyclase"/>
</dbReference>
<dbReference type="AlphaFoldDB" id="A0A5J6NB41"/>
<evidence type="ECO:0000313" key="3">
    <source>
        <dbReference type="EMBL" id="QEX25186.1"/>
    </source>
</evidence>
<dbReference type="SUPFAM" id="SSF103190">
    <property type="entry name" value="Sensory domain-like"/>
    <property type="match status" value="1"/>
</dbReference>